<reference evidence="15" key="1">
    <citation type="submission" date="2025-08" db="UniProtKB">
        <authorList>
            <consortium name="RefSeq"/>
        </authorList>
    </citation>
    <scope>IDENTIFICATION</scope>
</reference>
<keyword evidence="6" id="KW-0677">Repeat</keyword>
<keyword evidence="9 12" id="KW-0413">Isomerase</keyword>
<dbReference type="EC" id="5.3.4.1" evidence="4 12"/>
<evidence type="ECO:0000256" key="11">
    <source>
        <dbReference type="RuleBase" id="RU004208"/>
    </source>
</evidence>
<dbReference type="InterPro" id="IPR005792">
    <property type="entry name" value="Prot_disulphide_isomerase"/>
</dbReference>
<dbReference type="CDD" id="cd02961">
    <property type="entry name" value="PDI_a_family"/>
    <property type="match status" value="2"/>
</dbReference>
<dbReference type="Pfam" id="PF13848">
    <property type="entry name" value="Thioredoxin_6"/>
    <property type="match status" value="1"/>
</dbReference>
<dbReference type="PROSITE" id="PS51352">
    <property type="entry name" value="THIOREDOXIN_2"/>
    <property type="match status" value="3"/>
</dbReference>
<evidence type="ECO:0000256" key="4">
    <source>
        <dbReference type="ARBA" id="ARBA00012723"/>
    </source>
</evidence>
<evidence type="ECO:0000256" key="7">
    <source>
        <dbReference type="ARBA" id="ARBA00022824"/>
    </source>
</evidence>
<keyword evidence="10" id="KW-0676">Redox-active center</keyword>
<dbReference type="PROSITE" id="PS00194">
    <property type="entry name" value="THIOREDOXIN_1"/>
    <property type="match status" value="3"/>
</dbReference>
<evidence type="ECO:0000256" key="9">
    <source>
        <dbReference type="ARBA" id="ARBA00023235"/>
    </source>
</evidence>
<dbReference type="Pfam" id="PF00085">
    <property type="entry name" value="Thioredoxin"/>
    <property type="match status" value="3"/>
</dbReference>
<dbReference type="GeneID" id="101862652"/>
<feature type="chain" id="PRO_5045012834" description="Protein disulfide-isomerase" evidence="12">
    <location>
        <begin position="25"/>
        <end position="632"/>
    </location>
</feature>
<dbReference type="PRINTS" id="PR00421">
    <property type="entry name" value="THIOREDOXIN"/>
</dbReference>
<evidence type="ECO:0000256" key="3">
    <source>
        <dbReference type="ARBA" id="ARBA00006347"/>
    </source>
</evidence>
<proteinExistence type="inferred from homology"/>
<feature type="signal peptide" evidence="12">
    <location>
        <begin position="1"/>
        <end position="24"/>
    </location>
</feature>
<comment type="catalytic activity">
    <reaction evidence="1 12">
        <text>Catalyzes the rearrangement of -S-S- bonds in proteins.</text>
        <dbReference type="EC" id="5.3.4.1"/>
    </reaction>
</comment>
<keyword evidence="14" id="KW-1185">Reference proteome</keyword>
<feature type="domain" description="Thioredoxin" evidence="13">
    <location>
        <begin position="17"/>
        <end position="152"/>
    </location>
</feature>
<dbReference type="CDD" id="cd02995">
    <property type="entry name" value="PDI_a_PDI_a'_C"/>
    <property type="match status" value="1"/>
</dbReference>
<name>A0ABM0JQX7_APLCA</name>
<dbReference type="NCBIfam" id="TIGR01126">
    <property type="entry name" value="pdi_dom"/>
    <property type="match status" value="3"/>
</dbReference>
<dbReference type="InterPro" id="IPR005788">
    <property type="entry name" value="PDI_thioredoxin-like_dom"/>
</dbReference>
<dbReference type="InterPro" id="IPR036249">
    <property type="entry name" value="Thioredoxin-like_sf"/>
</dbReference>
<evidence type="ECO:0000256" key="12">
    <source>
        <dbReference type="RuleBase" id="RU361130"/>
    </source>
</evidence>
<evidence type="ECO:0000256" key="8">
    <source>
        <dbReference type="ARBA" id="ARBA00023157"/>
    </source>
</evidence>
<dbReference type="NCBIfam" id="TIGR01130">
    <property type="entry name" value="ER_PDI_fam"/>
    <property type="match status" value="1"/>
</dbReference>
<dbReference type="PANTHER" id="PTHR18929:SF210">
    <property type="entry name" value="PROTEIN DISULFIDE-ISOMERASE A4"/>
    <property type="match status" value="1"/>
</dbReference>
<dbReference type="Proteomes" id="UP000694888">
    <property type="component" value="Unplaced"/>
</dbReference>
<dbReference type="SUPFAM" id="SSF52833">
    <property type="entry name" value="Thioredoxin-like"/>
    <property type="match status" value="5"/>
</dbReference>
<dbReference type="Gene3D" id="3.40.30.10">
    <property type="entry name" value="Glutaredoxin"/>
    <property type="match status" value="5"/>
</dbReference>
<evidence type="ECO:0000256" key="10">
    <source>
        <dbReference type="ARBA" id="ARBA00023284"/>
    </source>
</evidence>
<evidence type="ECO:0000256" key="2">
    <source>
        <dbReference type="ARBA" id="ARBA00004319"/>
    </source>
</evidence>
<feature type="domain" description="Thioredoxin" evidence="13">
    <location>
        <begin position="153"/>
        <end position="271"/>
    </location>
</feature>
<sequence length="632" mass="71357">MAVLKASVIIFCLLLSISISVANADVEVDDATADDEGAEDTEFVQDEESVLVLTNDNFDSVVNKHETILVEFYAPWCGHCKSLAPEYAAAAAALLENDPPVALGKVDATVHTELAQRFEVQGYPTLRFFKNGKDYEYDGPRFKDGIVEFMQKIAKPDWAPEPEAVITLTKDDFDEVTENEEIMIVEFYAPWCGHCKRLAPIYEKAAKQMKKNDPPVIFAKVDATKDSELASRFGVTGYPTLKIFKKGRPFEYKGERNSEYDFISAVTKYMGDGAKEIFSLKMLKDVFPPDDITVVGFFQNAEDPGIQSYKDVADELRDDYKFGITFDEASRKAYKVNPGSVVVFNAERFYTKFEAKWHVLSVKDDTTVAEVKRFVESHQVPLVGHYAKDQVKRYDTLRPLCLVFYTVNFSFDYRDVTQMWRNKIAAIAKNYPDITFAVADDEEYANLMIDFGLGDSGEEMNFGLIGSDGKKYGMEPMEEFDSEAISEFLDSFKKGKLKPFIKSQRAPKKQSGPVTVVVGNTFEQIVKDSKKDVLIELYAPWCGHCKKLEPAYAALAKKLKKEKNLVIAKMDATANDMPDEYKAEGFPTIYFAPSNKKDQPLKYDGGREVDDFEKYLKKHATVSFSNAAKEEL</sequence>
<comment type="similarity">
    <text evidence="3 11">Belongs to the protein disulfide isomerase family.</text>
</comment>
<dbReference type="RefSeq" id="XP_005099456.1">
    <property type="nucleotide sequence ID" value="XM_005099399.3"/>
</dbReference>
<protein>
    <recommendedName>
        <fullName evidence="4 12">Protein disulfide-isomerase</fullName>
        <ecNumber evidence="4 12">5.3.4.1</ecNumber>
    </recommendedName>
</protein>
<accession>A0ABM0JQX7</accession>
<keyword evidence="7" id="KW-0256">Endoplasmic reticulum</keyword>
<dbReference type="InterPro" id="IPR013766">
    <property type="entry name" value="Thioredoxin_domain"/>
</dbReference>
<feature type="domain" description="Thioredoxin" evidence="13">
    <location>
        <begin position="492"/>
        <end position="621"/>
    </location>
</feature>
<evidence type="ECO:0000313" key="15">
    <source>
        <dbReference type="RefSeq" id="XP_005099456.1"/>
    </source>
</evidence>
<gene>
    <name evidence="15" type="primary">LOC101862652</name>
</gene>
<keyword evidence="5 12" id="KW-0732">Signal</keyword>
<evidence type="ECO:0000256" key="5">
    <source>
        <dbReference type="ARBA" id="ARBA00022729"/>
    </source>
</evidence>
<evidence type="ECO:0000313" key="14">
    <source>
        <dbReference type="Proteomes" id="UP000694888"/>
    </source>
</evidence>
<evidence type="ECO:0000259" key="13">
    <source>
        <dbReference type="PROSITE" id="PS51352"/>
    </source>
</evidence>
<evidence type="ECO:0000256" key="6">
    <source>
        <dbReference type="ARBA" id="ARBA00022737"/>
    </source>
</evidence>
<evidence type="ECO:0000256" key="1">
    <source>
        <dbReference type="ARBA" id="ARBA00001182"/>
    </source>
</evidence>
<comment type="subcellular location">
    <subcellularLocation>
        <location evidence="2">Endoplasmic reticulum lumen</location>
    </subcellularLocation>
</comment>
<dbReference type="PANTHER" id="PTHR18929">
    <property type="entry name" value="PROTEIN DISULFIDE ISOMERASE"/>
    <property type="match status" value="1"/>
</dbReference>
<keyword evidence="8" id="KW-1015">Disulfide bond</keyword>
<organism evidence="14 15">
    <name type="scientific">Aplysia californica</name>
    <name type="common">California sea hare</name>
    <dbReference type="NCBI Taxonomy" id="6500"/>
    <lineage>
        <taxon>Eukaryota</taxon>
        <taxon>Metazoa</taxon>
        <taxon>Spiralia</taxon>
        <taxon>Lophotrochozoa</taxon>
        <taxon>Mollusca</taxon>
        <taxon>Gastropoda</taxon>
        <taxon>Heterobranchia</taxon>
        <taxon>Euthyneura</taxon>
        <taxon>Tectipleura</taxon>
        <taxon>Aplysiida</taxon>
        <taxon>Aplysioidea</taxon>
        <taxon>Aplysiidae</taxon>
        <taxon>Aplysia</taxon>
    </lineage>
</organism>
<dbReference type="InterPro" id="IPR017937">
    <property type="entry name" value="Thioredoxin_CS"/>
</dbReference>